<evidence type="ECO:0000256" key="2">
    <source>
        <dbReference type="ARBA" id="ARBA00022603"/>
    </source>
</evidence>
<dbReference type="RefSeq" id="WP_249318973.1">
    <property type="nucleotide sequence ID" value="NZ_JACRSN010000007.1"/>
</dbReference>
<dbReference type="InterPro" id="IPR000489">
    <property type="entry name" value="Pterin-binding_dom"/>
</dbReference>
<evidence type="ECO:0000313" key="8">
    <source>
        <dbReference type="EMBL" id="MBC8533527.1"/>
    </source>
</evidence>
<dbReference type="PROSITE" id="PS50972">
    <property type="entry name" value="PTERIN_BINDING"/>
    <property type="match status" value="1"/>
</dbReference>
<evidence type="ECO:0000256" key="3">
    <source>
        <dbReference type="ARBA" id="ARBA00022628"/>
    </source>
</evidence>
<keyword evidence="5" id="KW-0479">Metal-binding</keyword>
<dbReference type="EC" id="2.5.1.15" evidence="8"/>
<dbReference type="PANTHER" id="PTHR45833:SF1">
    <property type="entry name" value="METHIONINE SYNTHASE"/>
    <property type="match status" value="1"/>
</dbReference>
<keyword evidence="9" id="KW-1185">Reference proteome</keyword>
<evidence type="ECO:0000256" key="4">
    <source>
        <dbReference type="ARBA" id="ARBA00022679"/>
    </source>
</evidence>
<comment type="caution">
    <text evidence="8">The sequence shown here is derived from an EMBL/GenBank/DDBJ whole genome shotgun (WGS) entry which is preliminary data.</text>
</comment>
<dbReference type="GO" id="GO:0005829">
    <property type="term" value="C:cytosol"/>
    <property type="evidence" value="ECO:0007669"/>
    <property type="project" value="TreeGrafter"/>
</dbReference>
<dbReference type="GO" id="GO:0031419">
    <property type="term" value="F:cobalamin binding"/>
    <property type="evidence" value="ECO:0007669"/>
    <property type="project" value="UniProtKB-KW"/>
</dbReference>
<dbReference type="GO" id="GO:0008705">
    <property type="term" value="F:methionine synthase activity"/>
    <property type="evidence" value="ECO:0007669"/>
    <property type="project" value="TreeGrafter"/>
</dbReference>
<proteinExistence type="inferred from homology"/>
<dbReference type="InterPro" id="IPR011005">
    <property type="entry name" value="Dihydropteroate_synth-like_sf"/>
</dbReference>
<keyword evidence="3" id="KW-0846">Cobalamin</keyword>
<dbReference type="GO" id="GO:0050667">
    <property type="term" value="P:homocysteine metabolic process"/>
    <property type="evidence" value="ECO:0007669"/>
    <property type="project" value="TreeGrafter"/>
</dbReference>
<dbReference type="PANTHER" id="PTHR45833">
    <property type="entry name" value="METHIONINE SYNTHASE"/>
    <property type="match status" value="1"/>
</dbReference>
<reference evidence="8" key="1">
    <citation type="submission" date="2020-08" db="EMBL/GenBank/DDBJ databases">
        <title>Genome public.</title>
        <authorList>
            <person name="Liu C."/>
            <person name="Sun Q."/>
        </authorList>
    </citation>
    <scope>NUCLEOTIDE SEQUENCE</scope>
    <source>
        <strain evidence="8">NSJ-40</strain>
    </source>
</reference>
<accession>A0A926D8W3</accession>
<evidence type="ECO:0000313" key="9">
    <source>
        <dbReference type="Proteomes" id="UP000651482"/>
    </source>
</evidence>
<sequence>MITIGEKLNSSIPKTLEAISAHDEAYLIEMIRLQAQCGADYLDLNTAVAGNEAADMEWLIGLVKDHCECGIMIDSQNPEVVRTALPLCTGRPVILNSVTPSPVFEPLFSYLAECGTGVVCMPAGEFGLTQSAEERTKTAQALCENLVLAGVRRENLYVDVMVEALATADQAAVTALATLRAVRARISGVHTVCGLSNISFGLPRRGLLNRAFLAMAMAEGLDSAILDVTSPSIRETLAACKSLFGQDEFCMDYIGFVRETAQ</sequence>
<dbReference type="GO" id="GO:0004156">
    <property type="term" value="F:dihydropteroate synthase activity"/>
    <property type="evidence" value="ECO:0007669"/>
    <property type="project" value="UniProtKB-EC"/>
</dbReference>
<dbReference type="Proteomes" id="UP000651482">
    <property type="component" value="Unassembled WGS sequence"/>
</dbReference>
<keyword evidence="4 8" id="KW-0808">Transferase</keyword>
<keyword evidence="2" id="KW-0489">Methyltransferase</keyword>
<name>A0A926D8W3_9FIRM</name>
<dbReference type="InterPro" id="IPR050554">
    <property type="entry name" value="Met_Synthase/Corrinoid"/>
</dbReference>
<dbReference type="SUPFAM" id="SSF51717">
    <property type="entry name" value="Dihydropteroate synthetase-like"/>
    <property type="match status" value="1"/>
</dbReference>
<evidence type="ECO:0000259" key="7">
    <source>
        <dbReference type="PROSITE" id="PS50972"/>
    </source>
</evidence>
<dbReference type="GO" id="GO:0046872">
    <property type="term" value="F:metal ion binding"/>
    <property type="evidence" value="ECO:0007669"/>
    <property type="project" value="UniProtKB-KW"/>
</dbReference>
<keyword evidence="6" id="KW-0170">Cobalt</keyword>
<dbReference type="EMBL" id="JACRSN010000007">
    <property type="protein sequence ID" value="MBC8533527.1"/>
    <property type="molecule type" value="Genomic_DNA"/>
</dbReference>
<dbReference type="Pfam" id="PF00809">
    <property type="entry name" value="Pterin_bind"/>
    <property type="match status" value="1"/>
</dbReference>
<dbReference type="GO" id="GO:0032259">
    <property type="term" value="P:methylation"/>
    <property type="evidence" value="ECO:0007669"/>
    <property type="project" value="UniProtKB-KW"/>
</dbReference>
<evidence type="ECO:0000256" key="1">
    <source>
        <dbReference type="ARBA" id="ARBA00010398"/>
    </source>
</evidence>
<gene>
    <name evidence="8" type="ORF">IAG03_05815</name>
</gene>
<dbReference type="GO" id="GO:0046653">
    <property type="term" value="P:tetrahydrofolate metabolic process"/>
    <property type="evidence" value="ECO:0007669"/>
    <property type="project" value="TreeGrafter"/>
</dbReference>
<evidence type="ECO:0000256" key="5">
    <source>
        <dbReference type="ARBA" id="ARBA00022723"/>
    </source>
</evidence>
<feature type="domain" description="Pterin-binding" evidence="7">
    <location>
        <begin position="1"/>
        <end position="244"/>
    </location>
</feature>
<comment type="similarity">
    <text evidence="1">Belongs to the vitamin-B12 dependent methionine synthase family.</text>
</comment>
<organism evidence="8 9">
    <name type="scientific">Yeguia hominis</name>
    <dbReference type="NCBI Taxonomy" id="2763662"/>
    <lineage>
        <taxon>Bacteria</taxon>
        <taxon>Bacillati</taxon>
        <taxon>Bacillota</taxon>
        <taxon>Clostridia</taxon>
        <taxon>Eubacteriales</taxon>
        <taxon>Yeguiaceae</taxon>
        <taxon>Yeguia</taxon>
    </lineage>
</organism>
<evidence type="ECO:0000256" key="6">
    <source>
        <dbReference type="ARBA" id="ARBA00023285"/>
    </source>
</evidence>
<protein>
    <submittedName>
        <fullName evidence="8">Dihydropteroate synthase</fullName>
        <ecNumber evidence="8">2.5.1.15</ecNumber>
    </submittedName>
</protein>
<dbReference type="Gene3D" id="3.20.20.20">
    <property type="entry name" value="Dihydropteroate synthase-like"/>
    <property type="match status" value="1"/>
</dbReference>
<dbReference type="AlphaFoldDB" id="A0A926D8W3"/>